<dbReference type="STRING" id="696281.Desru_0572"/>
<sequence>MAKRRSMNCWEHLKCPEDRKSQCPAFTQKRGGDCWKVERTLCRGELQGTMAQKIGSCRKCDFYSSKNAMSMSLKVKLMLAFAFILALLAGVAGFTVYEMKVIDQSYNVLIQERAQVAIVSTEAVIAYQENALNVRTFLLTGSPDYTKRYAEKIGEVEQKFRELEQLVQTETGKRMLADFKTGYQEFAAYADQGFALKEKALSDPTRDYNQEIDDYLNANKGIVKKVTDQGKALADYAYGLLDAGHKQNTERGKALVSTCIILSLVAFLAGLLAALYMGRVVVNPVRMLESSASKVAAGDLTVDELEIKNRDEIGLLAMAFNQMVVSLRDIAHQLKEKSQQVASSAQQLNSSAEEMSSVTMETSSTVSEIAATVENVASDAQNVASSSDVALNFAKEGTTAVERVTSQMQTISHSTNIVDERINSLGQKSHEISQIVELITQIADQTNLLALNAAIEAARAGEAGRGFAVVAEEVRKLAEQSASAAQEIKELIGAIQDESDEAVKAMVNGAREVQEGNLVVSEVGNTFQNIIQTITGLAEQVHTVAAASQEMASGIQNVAGATQEQSASMEEITATAEALAQMSVSLDELADRFKL</sequence>
<dbReference type="InterPro" id="IPR054687">
    <property type="entry name" value="Two-CW_dom"/>
</dbReference>
<dbReference type="AlphaFoldDB" id="F6DSN8"/>
<dbReference type="Pfam" id="PF00015">
    <property type="entry name" value="MCPsignal"/>
    <property type="match status" value="1"/>
</dbReference>
<dbReference type="Gene3D" id="1.10.287.950">
    <property type="entry name" value="Methyl-accepting chemotaxis protein"/>
    <property type="match status" value="1"/>
</dbReference>
<name>F6DSN8_DESRL</name>
<keyword evidence="4" id="KW-1133">Transmembrane helix</keyword>
<evidence type="ECO:0000313" key="8">
    <source>
        <dbReference type="Proteomes" id="UP000009234"/>
    </source>
</evidence>
<dbReference type="GO" id="GO:0016020">
    <property type="term" value="C:membrane"/>
    <property type="evidence" value="ECO:0007669"/>
    <property type="project" value="InterPro"/>
</dbReference>
<dbReference type="KEGG" id="dru:Desru_0572"/>
<evidence type="ECO:0000256" key="3">
    <source>
        <dbReference type="PROSITE-ProRule" id="PRU00284"/>
    </source>
</evidence>
<evidence type="ECO:0000256" key="2">
    <source>
        <dbReference type="ARBA" id="ARBA00029447"/>
    </source>
</evidence>
<comment type="similarity">
    <text evidence="2">Belongs to the methyl-accepting chemotaxis (MCP) protein family.</text>
</comment>
<dbReference type="GO" id="GO:0006935">
    <property type="term" value="P:chemotaxis"/>
    <property type="evidence" value="ECO:0007669"/>
    <property type="project" value="InterPro"/>
</dbReference>
<dbReference type="Pfam" id="PF12729">
    <property type="entry name" value="4HB_MCP_1"/>
    <property type="match status" value="1"/>
</dbReference>
<dbReference type="eggNOG" id="COG0840">
    <property type="taxonomic scope" value="Bacteria"/>
</dbReference>
<dbReference type="CDD" id="cd11386">
    <property type="entry name" value="MCP_signal"/>
    <property type="match status" value="1"/>
</dbReference>
<dbReference type="GO" id="GO:0007165">
    <property type="term" value="P:signal transduction"/>
    <property type="evidence" value="ECO:0007669"/>
    <property type="project" value="UniProtKB-KW"/>
</dbReference>
<feature type="transmembrane region" description="Helical" evidence="4">
    <location>
        <begin position="254"/>
        <end position="277"/>
    </location>
</feature>
<evidence type="ECO:0000256" key="1">
    <source>
        <dbReference type="ARBA" id="ARBA00023224"/>
    </source>
</evidence>
<dbReference type="InterPro" id="IPR024478">
    <property type="entry name" value="HlyB_4HB_MCP"/>
</dbReference>
<evidence type="ECO:0000259" key="6">
    <source>
        <dbReference type="PROSITE" id="PS50885"/>
    </source>
</evidence>
<dbReference type="PRINTS" id="PR00260">
    <property type="entry name" value="CHEMTRNSDUCR"/>
</dbReference>
<dbReference type="SMART" id="SM00283">
    <property type="entry name" value="MA"/>
    <property type="match status" value="1"/>
</dbReference>
<keyword evidence="1 3" id="KW-0807">Transducer</keyword>
<dbReference type="PROSITE" id="PS50885">
    <property type="entry name" value="HAMP"/>
    <property type="match status" value="1"/>
</dbReference>
<dbReference type="InterPro" id="IPR004090">
    <property type="entry name" value="Chemotax_Me-accpt_rcpt"/>
</dbReference>
<keyword evidence="4" id="KW-0472">Membrane</keyword>
<dbReference type="FunFam" id="1.10.287.950:FF:000001">
    <property type="entry name" value="Methyl-accepting chemotaxis sensory transducer"/>
    <property type="match status" value="1"/>
</dbReference>
<organism evidence="7 8">
    <name type="scientific">Desulforamulus ruminis (strain ATCC 23193 / DSM 2154 / NCIMB 8452 / DL)</name>
    <name type="common">Desulfotomaculum ruminis</name>
    <dbReference type="NCBI Taxonomy" id="696281"/>
    <lineage>
        <taxon>Bacteria</taxon>
        <taxon>Bacillati</taxon>
        <taxon>Bacillota</taxon>
        <taxon>Clostridia</taxon>
        <taxon>Eubacteriales</taxon>
        <taxon>Peptococcaceae</taxon>
        <taxon>Desulforamulus</taxon>
    </lineage>
</organism>
<gene>
    <name evidence="7" type="ordered locus">Desru_0572</name>
</gene>
<dbReference type="SUPFAM" id="SSF58104">
    <property type="entry name" value="Methyl-accepting chemotaxis protein (MCP) signaling domain"/>
    <property type="match status" value="1"/>
</dbReference>
<dbReference type="NCBIfam" id="NF045718">
    <property type="entry name" value="two_CW_domain"/>
    <property type="match status" value="1"/>
</dbReference>
<feature type="domain" description="Methyl-accepting transducer" evidence="5">
    <location>
        <begin position="330"/>
        <end position="580"/>
    </location>
</feature>
<evidence type="ECO:0000313" key="7">
    <source>
        <dbReference type="EMBL" id="AEG58857.1"/>
    </source>
</evidence>
<reference evidence="8" key="1">
    <citation type="submission" date="2011-05" db="EMBL/GenBank/DDBJ databases">
        <title>Complete sequence of Desulfotomaculum ruminis DSM 2154.</title>
        <authorList>
            <person name="Lucas S."/>
            <person name="Copeland A."/>
            <person name="Lapidus A."/>
            <person name="Cheng J.-F."/>
            <person name="Goodwin L."/>
            <person name="Pitluck S."/>
            <person name="Lu M."/>
            <person name="Detter J.C."/>
            <person name="Han C."/>
            <person name="Tapia R."/>
            <person name="Land M."/>
            <person name="Hauser L."/>
            <person name="Kyrpides N."/>
            <person name="Ivanova N."/>
            <person name="Mikhailova N."/>
            <person name="Pagani I."/>
            <person name="Stams A.J.M."/>
            <person name="Plugge C.M."/>
            <person name="Muyzer G."/>
            <person name="Kuever J."/>
            <person name="Parshina S.N."/>
            <person name="Ivanova A.E."/>
            <person name="Nazina T.N."/>
            <person name="Brambilla E."/>
            <person name="Spring S."/>
            <person name="Klenk H.-P."/>
            <person name="Woyke T."/>
        </authorList>
    </citation>
    <scope>NUCLEOTIDE SEQUENCE [LARGE SCALE GENOMIC DNA]</scope>
    <source>
        <strain evidence="8">ATCC 23193 / DSM 2154 / NCIB 8452 / DL</strain>
    </source>
</reference>
<dbReference type="OrthoDB" id="5392220at2"/>
<dbReference type="Proteomes" id="UP000009234">
    <property type="component" value="Chromosome"/>
</dbReference>
<feature type="domain" description="HAMP" evidence="6">
    <location>
        <begin position="279"/>
        <end position="332"/>
    </location>
</feature>
<dbReference type="SMART" id="SM00304">
    <property type="entry name" value="HAMP"/>
    <property type="match status" value="3"/>
</dbReference>
<protein>
    <submittedName>
        <fullName evidence="7">Chemotaxis sensory transducer</fullName>
    </submittedName>
</protein>
<evidence type="ECO:0000259" key="5">
    <source>
        <dbReference type="PROSITE" id="PS50111"/>
    </source>
</evidence>
<dbReference type="PROSITE" id="PS50111">
    <property type="entry name" value="CHEMOTAXIS_TRANSDUC_2"/>
    <property type="match status" value="1"/>
</dbReference>
<accession>F6DSN8</accession>
<dbReference type="PANTHER" id="PTHR32089">
    <property type="entry name" value="METHYL-ACCEPTING CHEMOTAXIS PROTEIN MCPB"/>
    <property type="match status" value="1"/>
</dbReference>
<dbReference type="EMBL" id="CP002780">
    <property type="protein sequence ID" value="AEG58857.1"/>
    <property type="molecule type" value="Genomic_DNA"/>
</dbReference>
<keyword evidence="4" id="KW-0812">Transmembrane</keyword>
<proteinExistence type="inferred from homology"/>
<feature type="transmembrane region" description="Helical" evidence="4">
    <location>
        <begin position="77"/>
        <end position="97"/>
    </location>
</feature>
<dbReference type="InterPro" id="IPR003660">
    <property type="entry name" value="HAMP_dom"/>
</dbReference>
<dbReference type="HOGENOM" id="CLU_000445_107_27_9"/>
<dbReference type="GO" id="GO:0004888">
    <property type="term" value="F:transmembrane signaling receptor activity"/>
    <property type="evidence" value="ECO:0007669"/>
    <property type="project" value="InterPro"/>
</dbReference>
<dbReference type="Pfam" id="PF00672">
    <property type="entry name" value="HAMP"/>
    <property type="match status" value="1"/>
</dbReference>
<dbReference type="PANTHER" id="PTHR32089:SF112">
    <property type="entry name" value="LYSOZYME-LIKE PROTEIN-RELATED"/>
    <property type="match status" value="1"/>
</dbReference>
<reference evidence="7 8" key="2">
    <citation type="journal article" date="2012" name="Stand. Genomic Sci.">
        <title>Complete genome sequence of the sulfate-reducing firmicute Desulfotomaculum ruminis type strain (DL(T)).</title>
        <authorList>
            <person name="Spring S."/>
            <person name="Visser M."/>
            <person name="Lu M."/>
            <person name="Copeland A."/>
            <person name="Lapidus A."/>
            <person name="Lucas S."/>
            <person name="Cheng J.F."/>
            <person name="Han C."/>
            <person name="Tapia R."/>
            <person name="Goodwin L.A."/>
            <person name="Pitluck S."/>
            <person name="Ivanova N."/>
            <person name="Land M."/>
            <person name="Hauser L."/>
            <person name="Larimer F."/>
            <person name="Rohde M."/>
            <person name="Goker M."/>
            <person name="Detter J.C."/>
            <person name="Kyrpides N.C."/>
            <person name="Woyke T."/>
            <person name="Schaap P.J."/>
            <person name="Plugge C.M."/>
            <person name="Muyzer G."/>
            <person name="Kuever J."/>
            <person name="Pereira I.A."/>
            <person name="Parshina S.N."/>
            <person name="Bernier-Latmani R."/>
            <person name="Stams A.J."/>
            <person name="Klenk H.P."/>
        </authorList>
    </citation>
    <scope>NUCLEOTIDE SEQUENCE [LARGE SCALE GENOMIC DNA]</scope>
    <source>
        <strain evidence="8">ATCC 23193 / DSM 2154 / NCIB 8452 / DL</strain>
    </source>
</reference>
<dbReference type="CDD" id="cd06225">
    <property type="entry name" value="HAMP"/>
    <property type="match status" value="1"/>
</dbReference>
<dbReference type="RefSeq" id="WP_013840632.1">
    <property type="nucleotide sequence ID" value="NC_015589.1"/>
</dbReference>
<dbReference type="InterPro" id="IPR004089">
    <property type="entry name" value="MCPsignal_dom"/>
</dbReference>
<evidence type="ECO:0000256" key="4">
    <source>
        <dbReference type="SAM" id="Phobius"/>
    </source>
</evidence>
<keyword evidence="8" id="KW-1185">Reference proteome</keyword>